<dbReference type="InParanoid" id="K4AHR7"/>
<dbReference type="HOGENOM" id="CLU_2871913_0_0_1"/>
<name>K4AHR7_SETIT</name>
<feature type="region of interest" description="Disordered" evidence="1">
    <location>
        <begin position="33"/>
        <end position="64"/>
    </location>
</feature>
<keyword evidence="3" id="KW-1185">Reference proteome</keyword>
<evidence type="ECO:0000313" key="3">
    <source>
        <dbReference type="Proteomes" id="UP000004995"/>
    </source>
</evidence>
<dbReference type="EMBL" id="AGNK02005364">
    <property type="status" value="NOT_ANNOTATED_CDS"/>
    <property type="molecule type" value="Genomic_DNA"/>
</dbReference>
<organism evidence="2 3">
    <name type="scientific">Setaria italica</name>
    <name type="common">Foxtail millet</name>
    <name type="synonym">Panicum italicum</name>
    <dbReference type="NCBI Taxonomy" id="4555"/>
    <lineage>
        <taxon>Eukaryota</taxon>
        <taxon>Viridiplantae</taxon>
        <taxon>Streptophyta</taxon>
        <taxon>Embryophyta</taxon>
        <taxon>Tracheophyta</taxon>
        <taxon>Spermatophyta</taxon>
        <taxon>Magnoliopsida</taxon>
        <taxon>Liliopsida</taxon>
        <taxon>Poales</taxon>
        <taxon>Poaceae</taxon>
        <taxon>PACMAD clade</taxon>
        <taxon>Panicoideae</taxon>
        <taxon>Panicodae</taxon>
        <taxon>Paniceae</taxon>
        <taxon>Cenchrinae</taxon>
        <taxon>Setaria</taxon>
    </lineage>
</organism>
<dbReference type="Gramene" id="KQK87037">
    <property type="protein sequence ID" value="KQK87037"/>
    <property type="gene ID" value="SETIT_038424mg"/>
</dbReference>
<proteinExistence type="predicted"/>
<evidence type="ECO:0000313" key="2">
    <source>
        <dbReference type="EnsemblPlants" id="KQK87037"/>
    </source>
</evidence>
<feature type="compositionally biased region" description="Low complexity" evidence="1">
    <location>
        <begin position="40"/>
        <end position="53"/>
    </location>
</feature>
<reference evidence="3" key="1">
    <citation type="journal article" date="2012" name="Nat. Biotechnol.">
        <title>Reference genome sequence of the model plant Setaria.</title>
        <authorList>
            <person name="Bennetzen J.L."/>
            <person name="Schmutz J."/>
            <person name="Wang H."/>
            <person name="Percifield R."/>
            <person name="Hawkins J."/>
            <person name="Pontaroli A.C."/>
            <person name="Estep M."/>
            <person name="Feng L."/>
            <person name="Vaughn J.N."/>
            <person name="Grimwood J."/>
            <person name="Jenkins J."/>
            <person name="Barry K."/>
            <person name="Lindquist E."/>
            <person name="Hellsten U."/>
            <person name="Deshpande S."/>
            <person name="Wang X."/>
            <person name="Wu X."/>
            <person name="Mitros T."/>
            <person name="Triplett J."/>
            <person name="Yang X."/>
            <person name="Ye C.Y."/>
            <person name="Mauro-Herrera M."/>
            <person name="Wang L."/>
            <person name="Li P."/>
            <person name="Sharma M."/>
            <person name="Sharma R."/>
            <person name="Ronald P.C."/>
            <person name="Panaud O."/>
            <person name="Kellogg E.A."/>
            <person name="Brutnell T.P."/>
            <person name="Doust A.N."/>
            <person name="Tuskan G.A."/>
            <person name="Rokhsar D."/>
            <person name="Devos K.M."/>
        </authorList>
    </citation>
    <scope>NUCLEOTIDE SEQUENCE [LARGE SCALE GENOMIC DNA]</scope>
    <source>
        <strain evidence="3">cv. Yugu1</strain>
    </source>
</reference>
<accession>K4AHR7</accession>
<sequence length="64" mass="7104">MRFGVDEGDLEAVVDQAVGELHERGDMALRRERQHEDVSLGHGALSLSLSPSGLHKRQEQLRLA</sequence>
<dbReference type="AlphaFoldDB" id="K4AHR7"/>
<reference evidence="2" key="2">
    <citation type="submission" date="2018-08" db="UniProtKB">
        <authorList>
            <consortium name="EnsemblPlants"/>
        </authorList>
    </citation>
    <scope>IDENTIFICATION</scope>
    <source>
        <strain evidence="2">Yugu1</strain>
    </source>
</reference>
<dbReference type="Proteomes" id="UP000004995">
    <property type="component" value="Unassembled WGS sequence"/>
</dbReference>
<protein>
    <submittedName>
        <fullName evidence="2">Uncharacterized protein</fullName>
    </submittedName>
</protein>
<dbReference type="EnsemblPlants" id="KQK87037">
    <property type="protein sequence ID" value="KQK87037"/>
    <property type="gene ID" value="SETIT_038424mg"/>
</dbReference>
<evidence type="ECO:0000256" key="1">
    <source>
        <dbReference type="SAM" id="MobiDB-lite"/>
    </source>
</evidence>